<dbReference type="AlphaFoldDB" id="T1FMV6"/>
<comment type="similarity">
    <text evidence="3 12">Belongs to the TFB4 family.</text>
</comment>
<keyword evidence="11 12" id="KW-0539">Nucleus</keyword>
<dbReference type="GO" id="GO:0005675">
    <property type="term" value="C:transcription factor TFIIH holo complex"/>
    <property type="evidence" value="ECO:0000318"/>
    <property type="project" value="GO_Central"/>
</dbReference>
<comment type="subcellular location">
    <subcellularLocation>
        <location evidence="2 12">Nucleus</location>
    </subcellularLocation>
</comment>
<dbReference type="STRING" id="6412.T1FMV6"/>
<evidence type="ECO:0000256" key="4">
    <source>
        <dbReference type="ARBA" id="ARBA00022723"/>
    </source>
</evidence>
<dbReference type="PANTHER" id="PTHR12831:SF0">
    <property type="entry name" value="GENERAL TRANSCRIPTION FACTOR IIH SUBUNIT 3"/>
    <property type="match status" value="1"/>
</dbReference>
<evidence type="ECO:0000256" key="7">
    <source>
        <dbReference type="ARBA" id="ARBA00022833"/>
    </source>
</evidence>
<keyword evidence="4 12" id="KW-0479">Metal-binding</keyword>
<keyword evidence="5 12" id="KW-0227">DNA damage</keyword>
<dbReference type="InParanoid" id="T1FMV6"/>
<evidence type="ECO:0000256" key="8">
    <source>
        <dbReference type="ARBA" id="ARBA00023015"/>
    </source>
</evidence>
<dbReference type="PANTHER" id="PTHR12831">
    <property type="entry name" value="TRANSCRIPTION INITIATION FACTOR IIH TFIIH , POLYPEPTIDE 3-RELATED"/>
    <property type="match status" value="1"/>
</dbReference>
<evidence type="ECO:0000313" key="15">
    <source>
        <dbReference type="Proteomes" id="UP000015101"/>
    </source>
</evidence>
<dbReference type="OrthoDB" id="17307at2759"/>
<dbReference type="OMA" id="QGCDITS"/>
<reference evidence="13 15" key="2">
    <citation type="journal article" date="2013" name="Nature">
        <title>Insights into bilaterian evolution from three spiralian genomes.</title>
        <authorList>
            <person name="Simakov O."/>
            <person name="Marletaz F."/>
            <person name="Cho S.J."/>
            <person name="Edsinger-Gonzales E."/>
            <person name="Havlak P."/>
            <person name="Hellsten U."/>
            <person name="Kuo D.H."/>
            <person name="Larsson T."/>
            <person name="Lv J."/>
            <person name="Arendt D."/>
            <person name="Savage R."/>
            <person name="Osoegawa K."/>
            <person name="de Jong P."/>
            <person name="Grimwood J."/>
            <person name="Chapman J.A."/>
            <person name="Shapiro H."/>
            <person name="Aerts A."/>
            <person name="Otillar R.P."/>
            <person name="Terry A.Y."/>
            <person name="Boore J.L."/>
            <person name="Grigoriev I.V."/>
            <person name="Lindberg D.R."/>
            <person name="Seaver E.C."/>
            <person name="Weisblat D.A."/>
            <person name="Putnam N.H."/>
            <person name="Rokhsar D.S."/>
        </authorList>
    </citation>
    <scope>NUCLEOTIDE SEQUENCE</scope>
</reference>
<keyword evidence="8 12" id="KW-0805">Transcription regulation</keyword>
<evidence type="ECO:0000256" key="10">
    <source>
        <dbReference type="ARBA" id="ARBA00023204"/>
    </source>
</evidence>
<evidence type="ECO:0000256" key="5">
    <source>
        <dbReference type="ARBA" id="ARBA00022763"/>
    </source>
</evidence>
<dbReference type="HOGENOM" id="CLU_040211_1_0_1"/>
<protein>
    <recommendedName>
        <fullName evidence="12">General transcription factor IIH subunit 3</fullName>
    </recommendedName>
    <alternativeName>
        <fullName evidence="12">General transcription factor IIH polypeptide 3</fullName>
    </alternativeName>
</protein>
<dbReference type="eggNOG" id="KOG2487">
    <property type="taxonomic scope" value="Eukaryota"/>
</dbReference>
<keyword evidence="15" id="KW-1185">Reference proteome</keyword>
<dbReference type="Pfam" id="PF03850">
    <property type="entry name" value="Tfb4"/>
    <property type="match status" value="1"/>
</dbReference>
<evidence type="ECO:0000256" key="3">
    <source>
        <dbReference type="ARBA" id="ARBA00005273"/>
    </source>
</evidence>
<dbReference type="FunCoup" id="T1FMV6">
    <property type="interactions" value="1972"/>
</dbReference>
<comment type="function">
    <text evidence="1">Component of the general transcription and DNA repair factor IIH (TFIIH) core complex, which is involved in general and transcription-coupled nucleotide excision repair (NER) of damaged DNA and, when complexed to TFIIK, in RNA transcription by RNA polymerase II. In NER, TFIIH acts by opening DNA around the lesion to allow the excision of the damaged oligonucleotide and its replacement by a new DNA fragment. In transcription, TFIIH has an essential role in transcription initiation. When the pre-initiation complex (PIC) has been established, TFIIH is required for promoter opening and promoter escape. Phosphorylation of the C-terminal tail (CTD) of the largest subunit of RNA polymerase II by the kinase module TFIIK controls the initiation of transcription.</text>
</comment>
<accession>T1FMV6</accession>
<evidence type="ECO:0000256" key="12">
    <source>
        <dbReference type="RuleBase" id="RU368090"/>
    </source>
</evidence>
<evidence type="ECO:0000256" key="1">
    <source>
        <dbReference type="ARBA" id="ARBA00002817"/>
    </source>
</evidence>
<name>T1FMV6_HELRO</name>
<organism evidence="14 15">
    <name type="scientific">Helobdella robusta</name>
    <name type="common">Californian leech</name>
    <dbReference type="NCBI Taxonomy" id="6412"/>
    <lineage>
        <taxon>Eukaryota</taxon>
        <taxon>Metazoa</taxon>
        <taxon>Spiralia</taxon>
        <taxon>Lophotrochozoa</taxon>
        <taxon>Annelida</taxon>
        <taxon>Clitellata</taxon>
        <taxon>Hirudinea</taxon>
        <taxon>Rhynchobdellida</taxon>
        <taxon>Glossiphoniidae</taxon>
        <taxon>Helobdella</taxon>
    </lineage>
</organism>
<evidence type="ECO:0000256" key="9">
    <source>
        <dbReference type="ARBA" id="ARBA00023163"/>
    </source>
</evidence>
<keyword evidence="9 12" id="KW-0804">Transcription</keyword>
<dbReference type="EMBL" id="KB096275">
    <property type="protein sequence ID" value="ESO06817.1"/>
    <property type="molecule type" value="Genomic_DNA"/>
</dbReference>
<dbReference type="GO" id="GO:0000439">
    <property type="term" value="C:transcription factor TFIIH core complex"/>
    <property type="evidence" value="ECO:0000318"/>
    <property type="project" value="GO_Central"/>
</dbReference>
<evidence type="ECO:0000313" key="14">
    <source>
        <dbReference type="EnsemblMetazoa" id="HelroP185480"/>
    </source>
</evidence>
<dbReference type="GO" id="GO:0008270">
    <property type="term" value="F:zinc ion binding"/>
    <property type="evidence" value="ECO:0007669"/>
    <property type="project" value="UniProtKB-KW"/>
</dbReference>
<evidence type="ECO:0000256" key="6">
    <source>
        <dbReference type="ARBA" id="ARBA00022771"/>
    </source>
</evidence>
<dbReference type="KEGG" id="hro:HELRODRAFT_185480"/>
<dbReference type="EnsemblMetazoa" id="HelroT185480">
    <property type="protein sequence ID" value="HelroP185480"/>
    <property type="gene ID" value="HelroG185480"/>
</dbReference>
<evidence type="ECO:0000313" key="13">
    <source>
        <dbReference type="EMBL" id="ESO06817.1"/>
    </source>
</evidence>
<keyword evidence="10 12" id="KW-0234">DNA repair</keyword>
<keyword evidence="6 12" id="KW-0863">Zinc-finger</keyword>
<reference evidence="14" key="3">
    <citation type="submission" date="2015-06" db="UniProtKB">
        <authorList>
            <consortium name="EnsemblMetazoa"/>
        </authorList>
    </citation>
    <scope>IDENTIFICATION</scope>
</reference>
<dbReference type="CTD" id="20210155"/>
<dbReference type="GeneID" id="20210155"/>
<dbReference type="InterPro" id="IPR036465">
    <property type="entry name" value="vWFA_dom_sf"/>
</dbReference>
<evidence type="ECO:0000256" key="2">
    <source>
        <dbReference type="ARBA" id="ARBA00004123"/>
    </source>
</evidence>
<dbReference type="RefSeq" id="XP_009014913.1">
    <property type="nucleotide sequence ID" value="XM_009016665.1"/>
</dbReference>
<comment type="subunit">
    <text evidence="12">Part of a TFIID-containing RNA polymerase II pre-initiation complex that is composed of TBP and at least GTF2A1, GTF2A2, GTF2E1, GTF2E2, GTF2F1, GTF2H2, GTF2H3, GTF2H4, GTF2H5, GTF2B, TCEA1, ERCC2, ERCC3, TAF1, TAF2, TAF3, TAF4, TAF5, TAF6, TAF7, TAF8, TAF9, TAF10, TAF11, TAF12 and TAF13. Component of the 7-subunit TFIIH core complex composed of XPB/ERCC3, XPD/ERCC2, GTF2H1, GTF2H2, GTF2H3, GTF2H4 and GTF2H5, which is active in NER. The core complex associates with the 3-subunit CDK-activating kinase (CAK) module composed of CCNH/cyclin H, CDK7 and MNAT1 to form the 10-subunit holoenzyme (holo-TFIIH) active in transcription. Interacts with RARA; the interaction requires prior phosphorylation of RARA on 'Ser-369' which then enhances interaction of RARA with CDK7.</text>
</comment>
<dbReference type="InterPro" id="IPR004600">
    <property type="entry name" value="TFIIH_Tfb4/GTF2H3"/>
</dbReference>
<evidence type="ECO:0000256" key="11">
    <source>
        <dbReference type="ARBA" id="ARBA00023242"/>
    </source>
</evidence>
<proteinExistence type="inferred from homology"/>
<sequence length="293" mass="32836">MSSSDTNLLAIVLDCNPVWWGQLLSQNSEVSFTKCVDALIVFCNAHLMLDQANKLCLIIAHNKQNQYIYPKTKSEGEVDMLEDDNKPQSDGMYEPFADLTHVVKEQICDLVLNDNSTELNSDCMLTGAMSMALCYINRVTKEASPTETVSSRILVIKGSKDSSAQYMNFMSLMFTAQKMNVVLDACILDNDSNLLKQGCDILDGVYLKLPQLSGFMEYLLCLYLPSPSTRHQLTLPPRIPVGHKAACFCHRSLIDIGYICSVCLSIFCTYDSICPTCQSILKFQTPQRKKMKM</sequence>
<dbReference type="Proteomes" id="UP000015101">
    <property type="component" value="Unassembled WGS sequence"/>
</dbReference>
<keyword evidence="7 12" id="KW-0862">Zinc</keyword>
<reference evidence="15" key="1">
    <citation type="submission" date="2012-12" db="EMBL/GenBank/DDBJ databases">
        <authorList>
            <person name="Hellsten U."/>
            <person name="Grimwood J."/>
            <person name="Chapman J.A."/>
            <person name="Shapiro H."/>
            <person name="Aerts A."/>
            <person name="Otillar R.P."/>
            <person name="Terry A.Y."/>
            <person name="Boore J.L."/>
            <person name="Simakov O."/>
            <person name="Marletaz F."/>
            <person name="Cho S.-J."/>
            <person name="Edsinger-Gonzales E."/>
            <person name="Havlak P."/>
            <person name="Kuo D.-H."/>
            <person name="Larsson T."/>
            <person name="Lv J."/>
            <person name="Arendt D."/>
            <person name="Savage R."/>
            <person name="Osoegawa K."/>
            <person name="de Jong P."/>
            <person name="Lindberg D.R."/>
            <person name="Seaver E.C."/>
            <person name="Weisblat D.A."/>
            <person name="Putnam N.H."/>
            <person name="Grigoriev I.V."/>
            <person name="Rokhsar D.S."/>
        </authorList>
    </citation>
    <scope>NUCLEOTIDE SEQUENCE</scope>
</reference>
<dbReference type="GO" id="GO:0006355">
    <property type="term" value="P:regulation of DNA-templated transcription"/>
    <property type="evidence" value="ECO:0007669"/>
    <property type="project" value="InterPro"/>
</dbReference>
<dbReference type="Gene3D" id="3.40.50.410">
    <property type="entry name" value="von Willebrand factor, type A domain"/>
    <property type="match status" value="1"/>
</dbReference>
<dbReference type="FunFam" id="3.40.50.410:FF:000093">
    <property type="entry name" value="Transcription initiation factor TFIIH subunit"/>
    <property type="match status" value="1"/>
</dbReference>
<gene>
    <name evidence="14" type="primary">20210155</name>
    <name evidence="13" type="ORF">HELRODRAFT_185480</name>
</gene>
<dbReference type="GO" id="GO:0006289">
    <property type="term" value="P:nucleotide-excision repair"/>
    <property type="evidence" value="ECO:0000318"/>
    <property type="project" value="GO_Central"/>
</dbReference>
<dbReference type="EMBL" id="AMQM01003694">
    <property type="status" value="NOT_ANNOTATED_CDS"/>
    <property type="molecule type" value="Genomic_DNA"/>
</dbReference>
<comment type="function">
    <text evidence="12">Component of the general transcription and DNA repair factor IIH (TFIIH) core complex, which is involved in general and transcription-coupled nucleotide excision repair (NER) of damaged DNA and, when complexed to CAK, in RNA transcription by RNA polymerase II. In NER, TFIIH acts by opening DNA around the lesion to allow the excision of the damaged oligonucleotide and its replacement by a new DNA fragment. In transcription, TFIIH has an essential role in transcription initiation. When the pre-initiation complex (PIC) has been established, TFIIH is required for promoter opening and promoter escape. Phosphorylation of the C-terminal tail (CTD) of the largest subunit of RNA polymerase II by the kinase module CAK controls the initiation of transcription.</text>
</comment>